<dbReference type="SUPFAM" id="SSF55811">
    <property type="entry name" value="Nudix"/>
    <property type="match status" value="1"/>
</dbReference>
<evidence type="ECO:0000256" key="1">
    <source>
        <dbReference type="ARBA" id="ARBA00001946"/>
    </source>
</evidence>
<dbReference type="Gene3D" id="3.90.79.20">
    <property type="match status" value="1"/>
</dbReference>
<proteinExistence type="inferred from homology"/>
<comment type="catalytic activity">
    <reaction evidence="9">
        <text>a 5'-end NAD(+)-phospho-ribonucleoside in mRNA + H2O = a 5'-end phospho-adenosine-phospho-ribonucleoside in mRNA + beta-nicotinamide D-ribonucleotide + 2 H(+)</text>
        <dbReference type="Rhea" id="RHEA:60876"/>
        <dbReference type="Rhea" id="RHEA-COMP:15698"/>
        <dbReference type="Rhea" id="RHEA-COMP:15719"/>
        <dbReference type="ChEBI" id="CHEBI:14649"/>
        <dbReference type="ChEBI" id="CHEBI:15377"/>
        <dbReference type="ChEBI" id="CHEBI:15378"/>
        <dbReference type="ChEBI" id="CHEBI:144029"/>
        <dbReference type="ChEBI" id="CHEBI:144051"/>
    </reaction>
    <physiologicalReaction direction="left-to-right" evidence="9">
        <dbReference type="Rhea" id="RHEA:60877"/>
    </physiologicalReaction>
</comment>
<evidence type="ECO:0000313" key="11">
    <source>
        <dbReference type="EMBL" id="KAF9460735.1"/>
    </source>
</evidence>
<dbReference type="OrthoDB" id="10249612at2759"/>
<evidence type="ECO:0000256" key="2">
    <source>
        <dbReference type="ARBA" id="ARBA00001947"/>
    </source>
</evidence>
<name>A0A9P6CG04_9AGAR</name>
<comment type="cofactor">
    <cofactor evidence="1">
        <name>Mg(2+)</name>
        <dbReference type="ChEBI" id="CHEBI:18420"/>
    </cofactor>
</comment>
<dbReference type="GO" id="GO:0035529">
    <property type="term" value="F:NADH pyrophosphatase activity"/>
    <property type="evidence" value="ECO:0007669"/>
    <property type="project" value="TreeGrafter"/>
</dbReference>
<dbReference type="InterPro" id="IPR049734">
    <property type="entry name" value="NudC-like_C"/>
</dbReference>
<gene>
    <name evidence="11" type="ORF">BDZ94DRAFT_1323865</name>
</gene>
<keyword evidence="5" id="KW-0479">Metal-binding</keyword>
<comment type="cofactor">
    <cofactor evidence="2">
        <name>Zn(2+)</name>
        <dbReference type="ChEBI" id="CHEBI:29105"/>
    </cofactor>
</comment>
<feature type="domain" description="Nudix hydrolase" evidence="10">
    <location>
        <begin position="255"/>
        <end position="387"/>
    </location>
</feature>
<dbReference type="PROSITE" id="PS51462">
    <property type="entry name" value="NUDIX"/>
    <property type="match status" value="1"/>
</dbReference>
<keyword evidence="12" id="KW-1185">Reference proteome</keyword>
<evidence type="ECO:0000256" key="7">
    <source>
        <dbReference type="ARBA" id="ARBA00022842"/>
    </source>
</evidence>
<evidence type="ECO:0000256" key="4">
    <source>
        <dbReference type="ARBA" id="ARBA00012381"/>
    </source>
</evidence>
<evidence type="ECO:0000256" key="6">
    <source>
        <dbReference type="ARBA" id="ARBA00022801"/>
    </source>
</evidence>
<evidence type="ECO:0000256" key="8">
    <source>
        <dbReference type="ARBA" id="ARBA00023027"/>
    </source>
</evidence>
<dbReference type="EC" id="3.6.1.22" evidence="4"/>
<organism evidence="11 12">
    <name type="scientific">Collybia nuda</name>
    <dbReference type="NCBI Taxonomy" id="64659"/>
    <lineage>
        <taxon>Eukaryota</taxon>
        <taxon>Fungi</taxon>
        <taxon>Dikarya</taxon>
        <taxon>Basidiomycota</taxon>
        <taxon>Agaricomycotina</taxon>
        <taxon>Agaricomycetes</taxon>
        <taxon>Agaricomycetidae</taxon>
        <taxon>Agaricales</taxon>
        <taxon>Tricholomatineae</taxon>
        <taxon>Clitocybaceae</taxon>
        <taxon>Collybia</taxon>
    </lineage>
</organism>
<dbReference type="InterPro" id="IPR020084">
    <property type="entry name" value="NUDIX_hydrolase_CS"/>
</dbReference>
<accession>A0A9P6CG04</accession>
<dbReference type="GO" id="GO:0006742">
    <property type="term" value="P:NADP+ catabolic process"/>
    <property type="evidence" value="ECO:0007669"/>
    <property type="project" value="TreeGrafter"/>
</dbReference>
<dbReference type="GO" id="GO:0005777">
    <property type="term" value="C:peroxisome"/>
    <property type="evidence" value="ECO:0007669"/>
    <property type="project" value="TreeGrafter"/>
</dbReference>
<keyword evidence="7" id="KW-0460">Magnesium</keyword>
<evidence type="ECO:0000313" key="12">
    <source>
        <dbReference type="Proteomes" id="UP000807353"/>
    </source>
</evidence>
<dbReference type="InterPro" id="IPR015797">
    <property type="entry name" value="NUDIX_hydrolase-like_dom_sf"/>
</dbReference>
<dbReference type="AlphaFoldDB" id="A0A9P6CG04"/>
<sequence>MGGIHVNMFAGSPLNRLSWLRPSQTFLNAIIASPATRWLLFNSAQPLVIASPSEPAKQVLAYLTTSDVKPLLGPEPFFGQGEEQGQVFMPSNDAEKSSTEAARHRNARVVFLGLQESSSATTAIPSAEFIDANAFTNLEGTPFFSLDVADLKYSPEQLNGVLQATSQAQAGQILSWSEPRVLMSGLDSFSGAIFAEARSLVDWNQRNKFCPGCGSPTYSMWGGWKLACVTLLPWADNTGREPCLSAKGLHNFCHPRTDPVVIMLAVDETGEKVLLGRGKRFPPKFYSALAGFVEPAETFEDAVLREFREEVGVTVSDMQYHSGQPWPYPASLMLGWYVRADASHPIRTDLDNELVDARWYSRAEILSVLGHGALGGEGDRPNKANAPNLDHFQASDEGQKTAVEVPVEEAPFTLPPATTLAGVMIRNWADGKIVFGK</sequence>
<reference evidence="11" key="1">
    <citation type="submission" date="2020-11" db="EMBL/GenBank/DDBJ databases">
        <authorList>
            <consortium name="DOE Joint Genome Institute"/>
            <person name="Ahrendt S."/>
            <person name="Riley R."/>
            <person name="Andreopoulos W."/>
            <person name="Labutti K."/>
            <person name="Pangilinan J."/>
            <person name="Ruiz-Duenas F.J."/>
            <person name="Barrasa J.M."/>
            <person name="Sanchez-Garcia M."/>
            <person name="Camarero S."/>
            <person name="Miyauchi S."/>
            <person name="Serrano A."/>
            <person name="Linde D."/>
            <person name="Babiker R."/>
            <person name="Drula E."/>
            <person name="Ayuso-Fernandez I."/>
            <person name="Pacheco R."/>
            <person name="Padilla G."/>
            <person name="Ferreira P."/>
            <person name="Barriuso J."/>
            <person name="Kellner H."/>
            <person name="Castanera R."/>
            <person name="Alfaro M."/>
            <person name="Ramirez L."/>
            <person name="Pisabarro A.G."/>
            <person name="Kuo A."/>
            <person name="Tritt A."/>
            <person name="Lipzen A."/>
            <person name="He G."/>
            <person name="Yan M."/>
            <person name="Ng V."/>
            <person name="Cullen D."/>
            <person name="Martin F."/>
            <person name="Rosso M.-N."/>
            <person name="Henrissat B."/>
            <person name="Hibbett D."/>
            <person name="Martinez A.T."/>
            <person name="Grigoriev I.V."/>
        </authorList>
    </citation>
    <scope>NUCLEOTIDE SEQUENCE</scope>
    <source>
        <strain evidence="11">CBS 247.69</strain>
    </source>
</reference>
<comment type="similarity">
    <text evidence="3">Belongs to the Nudix hydrolase family. NudC subfamily.</text>
</comment>
<keyword evidence="6 11" id="KW-0378">Hydrolase</keyword>
<dbReference type="CDD" id="cd03429">
    <property type="entry name" value="NUDIX_NADH_pyrophosphatase_Nudt13"/>
    <property type="match status" value="1"/>
</dbReference>
<dbReference type="Gene3D" id="3.90.79.10">
    <property type="entry name" value="Nucleoside Triphosphate Pyrophosphohydrolase"/>
    <property type="match status" value="1"/>
</dbReference>
<dbReference type="InterPro" id="IPR000086">
    <property type="entry name" value="NUDIX_hydrolase_dom"/>
</dbReference>
<dbReference type="PROSITE" id="PS00893">
    <property type="entry name" value="NUDIX_BOX"/>
    <property type="match status" value="1"/>
</dbReference>
<evidence type="ECO:0000259" key="10">
    <source>
        <dbReference type="PROSITE" id="PS51462"/>
    </source>
</evidence>
<dbReference type="GO" id="GO:0046872">
    <property type="term" value="F:metal ion binding"/>
    <property type="evidence" value="ECO:0007669"/>
    <property type="project" value="UniProtKB-KW"/>
</dbReference>
<dbReference type="EMBL" id="MU150294">
    <property type="protein sequence ID" value="KAF9460735.1"/>
    <property type="molecule type" value="Genomic_DNA"/>
</dbReference>
<dbReference type="GO" id="GO:0019677">
    <property type="term" value="P:NAD+ catabolic process"/>
    <property type="evidence" value="ECO:0007669"/>
    <property type="project" value="TreeGrafter"/>
</dbReference>
<protein>
    <recommendedName>
        <fullName evidence="4">NAD(+) diphosphatase</fullName>
        <ecNumber evidence="4">3.6.1.22</ecNumber>
    </recommendedName>
</protein>
<dbReference type="PANTHER" id="PTHR42904">
    <property type="entry name" value="NUDIX HYDROLASE, NUDC SUBFAMILY"/>
    <property type="match status" value="1"/>
</dbReference>
<keyword evidence="8" id="KW-0520">NAD</keyword>
<evidence type="ECO:0000256" key="3">
    <source>
        <dbReference type="ARBA" id="ARBA00009595"/>
    </source>
</evidence>
<evidence type="ECO:0000256" key="5">
    <source>
        <dbReference type="ARBA" id="ARBA00022723"/>
    </source>
</evidence>
<comment type="caution">
    <text evidence="11">The sequence shown here is derived from an EMBL/GenBank/DDBJ whole genome shotgun (WGS) entry which is preliminary data.</text>
</comment>
<dbReference type="PANTHER" id="PTHR42904:SF6">
    <property type="entry name" value="NAD-CAPPED RNA HYDROLASE NUDT12"/>
    <property type="match status" value="1"/>
</dbReference>
<evidence type="ECO:0000256" key="9">
    <source>
        <dbReference type="ARBA" id="ARBA00023679"/>
    </source>
</evidence>
<dbReference type="InterPro" id="IPR050241">
    <property type="entry name" value="NAD-cap_RNA_hydrolase_NudC"/>
</dbReference>
<dbReference type="Pfam" id="PF00293">
    <property type="entry name" value="NUDIX"/>
    <property type="match status" value="1"/>
</dbReference>
<dbReference type="GO" id="GO:0005829">
    <property type="term" value="C:cytosol"/>
    <property type="evidence" value="ECO:0007669"/>
    <property type="project" value="TreeGrafter"/>
</dbReference>
<dbReference type="Proteomes" id="UP000807353">
    <property type="component" value="Unassembled WGS sequence"/>
</dbReference>